<comment type="caution">
    <text evidence="1">The sequence shown here is derived from an EMBL/GenBank/DDBJ whole genome shotgun (WGS) entry which is preliminary data.</text>
</comment>
<sequence>MSRASTSRRGSQRGSPQIQAEIRSSVFIAMPVQITAEFTEYGRTMLRWPEIAPPVLRCNSWFAAILKSRLIATTDKQSHHDNDVRFNSIVEDGGEPAKSARSVSSMIRSERVWPFLDDRYCSIELRFQLVAQAIATFIQPSHRDEQIVANFPGVADIHHDRESRICLRSCDSVSAESGFSR</sequence>
<name>A0A5C6EGR6_9BACT</name>
<organism evidence="1 2">
    <name type="scientific">Rubripirellula tenax</name>
    <dbReference type="NCBI Taxonomy" id="2528015"/>
    <lineage>
        <taxon>Bacteria</taxon>
        <taxon>Pseudomonadati</taxon>
        <taxon>Planctomycetota</taxon>
        <taxon>Planctomycetia</taxon>
        <taxon>Pirellulales</taxon>
        <taxon>Pirellulaceae</taxon>
        <taxon>Rubripirellula</taxon>
    </lineage>
</organism>
<evidence type="ECO:0000313" key="1">
    <source>
        <dbReference type="EMBL" id="TWU49023.1"/>
    </source>
</evidence>
<proteinExistence type="predicted"/>
<protein>
    <submittedName>
        <fullName evidence="1">Uncharacterized protein</fullName>
    </submittedName>
</protein>
<accession>A0A5C6EGR6</accession>
<evidence type="ECO:0000313" key="2">
    <source>
        <dbReference type="Proteomes" id="UP000318288"/>
    </source>
</evidence>
<dbReference type="Proteomes" id="UP000318288">
    <property type="component" value="Unassembled WGS sequence"/>
</dbReference>
<reference evidence="1 2" key="1">
    <citation type="submission" date="2019-02" db="EMBL/GenBank/DDBJ databases">
        <title>Deep-cultivation of Planctomycetes and their phenomic and genomic characterization uncovers novel biology.</title>
        <authorList>
            <person name="Wiegand S."/>
            <person name="Jogler M."/>
            <person name="Boedeker C."/>
            <person name="Pinto D."/>
            <person name="Vollmers J."/>
            <person name="Rivas-Marin E."/>
            <person name="Kohn T."/>
            <person name="Peeters S.H."/>
            <person name="Heuer A."/>
            <person name="Rast P."/>
            <person name="Oberbeckmann S."/>
            <person name="Bunk B."/>
            <person name="Jeske O."/>
            <person name="Meyerdierks A."/>
            <person name="Storesund J.E."/>
            <person name="Kallscheuer N."/>
            <person name="Luecker S."/>
            <person name="Lage O.M."/>
            <person name="Pohl T."/>
            <person name="Merkel B.J."/>
            <person name="Hornburger P."/>
            <person name="Mueller R.-W."/>
            <person name="Bruemmer F."/>
            <person name="Labrenz M."/>
            <person name="Spormann A.M."/>
            <person name="Op Den Camp H."/>
            <person name="Overmann J."/>
            <person name="Amann R."/>
            <person name="Jetten M.S.M."/>
            <person name="Mascher T."/>
            <person name="Medema M.H."/>
            <person name="Devos D.P."/>
            <person name="Kaster A.-K."/>
            <person name="Ovreas L."/>
            <person name="Rohde M."/>
            <person name="Galperin M.Y."/>
            <person name="Jogler C."/>
        </authorList>
    </citation>
    <scope>NUCLEOTIDE SEQUENCE [LARGE SCALE GENOMIC DNA]</scope>
    <source>
        <strain evidence="1 2">Poly51</strain>
    </source>
</reference>
<gene>
    <name evidence="1" type="ORF">Poly51_49270</name>
</gene>
<dbReference type="AlphaFoldDB" id="A0A5C6EGR6"/>
<dbReference type="EMBL" id="SJPW01000006">
    <property type="protein sequence ID" value="TWU49023.1"/>
    <property type="molecule type" value="Genomic_DNA"/>
</dbReference>
<keyword evidence="2" id="KW-1185">Reference proteome</keyword>